<keyword evidence="1" id="KW-0378">Hydrolase</keyword>
<dbReference type="InterPro" id="IPR051021">
    <property type="entry name" value="Mito_Ser/Thr_phosphatase"/>
</dbReference>
<protein>
    <submittedName>
        <fullName evidence="3">SixA phosphatase family protein</fullName>
    </submittedName>
</protein>
<feature type="region of interest" description="Disordered" evidence="2">
    <location>
        <begin position="88"/>
        <end position="112"/>
    </location>
</feature>
<comment type="caution">
    <text evidence="3">The sequence shown here is derived from an EMBL/GenBank/DDBJ whole genome shotgun (WGS) entry which is preliminary data.</text>
</comment>
<gene>
    <name evidence="3" type="ORF">ACFQ4H_09155</name>
</gene>
<dbReference type="PANTHER" id="PTHR20935">
    <property type="entry name" value="PHOSPHOGLYCERATE MUTASE-RELATED"/>
    <property type="match status" value="1"/>
</dbReference>
<evidence type="ECO:0000313" key="3">
    <source>
        <dbReference type="EMBL" id="MFD1321254.1"/>
    </source>
</evidence>
<evidence type="ECO:0000256" key="1">
    <source>
        <dbReference type="ARBA" id="ARBA00022801"/>
    </source>
</evidence>
<reference evidence="4" key="1">
    <citation type="journal article" date="2019" name="Int. J. Syst. Evol. Microbiol.">
        <title>The Global Catalogue of Microorganisms (GCM) 10K type strain sequencing project: providing services to taxonomists for standard genome sequencing and annotation.</title>
        <authorList>
            <consortium name="The Broad Institute Genomics Platform"/>
            <consortium name="The Broad Institute Genome Sequencing Center for Infectious Disease"/>
            <person name="Wu L."/>
            <person name="Ma J."/>
        </authorList>
    </citation>
    <scope>NUCLEOTIDE SEQUENCE [LARGE SCALE GENOMIC DNA]</scope>
    <source>
        <strain evidence="4">JCM 31037</strain>
    </source>
</reference>
<proteinExistence type="predicted"/>
<evidence type="ECO:0000313" key="4">
    <source>
        <dbReference type="Proteomes" id="UP001597260"/>
    </source>
</evidence>
<dbReference type="Pfam" id="PF00300">
    <property type="entry name" value="His_Phos_1"/>
    <property type="match status" value="1"/>
</dbReference>
<feature type="compositionally biased region" description="Low complexity" evidence="2">
    <location>
        <begin position="97"/>
        <end position="108"/>
    </location>
</feature>
<dbReference type="Gene3D" id="3.40.50.1240">
    <property type="entry name" value="Phosphoglycerate mutase-like"/>
    <property type="match status" value="1"/>
</dbReference>
<dbReference type="InterPro" id="IPR029033">
    <property type="entry name" value="His_PPase_superfam"/>
</dbReference>
<sequence>MTERLEPGDKIEHPPSAEHAVVLLRHAQAGQAPGLLDFERQLTARGKADAFAAGEWLAKQGYAPTAVICSPARRTRQTWHGVALGLAGVTPPDTQTGASGSTSSTPDAPDVRYEPVIYQSRAEELLELLRTVDSGPGTLLLIGHNPSISQLSYLLDPARPGSDGLGTSEMVVHRVPGGWSDLASGGAPVIDRHPTTLA</sequence>
<dbReference type="PANTHER" id="PTHR20935:SF1">
    <property type="entry name" value="SLL1549 PROTEIN"/>
    <property type="match status" value="1"/>
</dbReference>
<dbReference type="InterPro" id="IPR013078">
    <property type="entry name" value="His_Pase_superF_clade-1"/>
</dbReference>
<dbReference type="SMART" id="SM00855">
    <property type="entry name" value="PGAM"/>
    <property type="match status" value="1"/>
</dbReference>
<dbReference type="Proteomes" id="UP001597260">
    <property type="component" value="Unassembled WGS sequence"/>
</dbReference>
<keyword evidence="4" id="KW-1185">Reference proteome</keyword>
<dbReference type="CDD" id="cd07067">
    <property type="entry name" value="HP_PGM_like"/>
    <property type="match status" value="1"/>
</dbReference>
<evidence type="ECO:0000256" key="2">
    <source>
        <dbReference type="SAM" id="MobiDB-lite"/>
    </source>
</evidence>
<dbReference type="RefSeq" id="WP_377569196.1">
    <property type="nucleotide sequence ID" value="NZ_JBHTMP010000010.1"/>
</dbReference>
<dbReference type="SUPFAM" id="SSF53254">
    <property type="entry name" value="Phosphoglycerate mutase-like"/>
    <property type="match status" value="1"/>
</dbReference>
<organism evidence="3 4">
    <name type="scientific">Micromonospora sonneratiae</name>
    <dbReference type="NCBI Taxonomy" id="1184706"/>
    <lineage>
        <taxon>Bacteria</taxon>
        <taxon>Bacillati</taxon>
        <taxon>Actinomycetota</taxon>
        <taxon>Actinomycetes</taxon>
        <taxon>Micromonosporales</taxon>
        <taxon>Micromonosporaceae</taxon>
        <taxon>Micromonospora</taxon>
    </lineage>
</organism>
<name>A0ABW3YD95_9ACTN</name>
<accession>A0ABW3YD95</accession>
<dbReference type="EMBL" id="JBHTMP010000010">
    <property type="protein sequence ID" value="MFD1321254.1"/>
    <property type="molecule type" value="Genomic_DNA"/>
</dbReference>